<evidence type="ECO:0000256" key="1">
    <source>
        <dbReference type="ARBA" id="ARBA00022690"/>
    </source>
</evidence>
<dbReference type="Gene3D" id="2.10.25.10">
    <property type="entry name" value="Laminin"/>
    <property type="match status" value="1"/>
</dbReference>
<keyword evidence="5" id="KW-0483">Metalloprotease inhibitor</keyword>
<evidence type="ECO:0000256" key="2">
    <source>
        <dbReference type="ARBA" id="ARBA00023157"/>
    </source>
</evidence>
<evidence type="ECO:0000313" key="5">
    <source>
        <dbReference type="RefSeq" id="XP_028144151.1"/>
    </source>
</evidence>
<organism evidence="5">
    <name type="scientific">Diabrotica virgifera virgifera</name>
    <name type="common">western corn rootworm</name>
    <dbReference type="NCBI Taxonomy" id="50390"/>
    <lineage>
        <taxon>Eukaryota</taxon>
        <taxon>Metazoa</taxon>
        <taxon>Ecdysozoa</taxon>
        <taxon>Arthropoda</taxon>
        <taxon>Hexapoda</taxon>
        <taxon>Insecta</taxon>
        <taxon>Pterygota</taxon>
        <taxon>Neoptera</taxon>
        <taxon>Endopterygota</taxon>
        <taxon>Coleoptera</taxon>
        <taxon>Polyphaga</taxon>
        <taxon>Cucujiformia</taxon>
        <taxon>Chrysomeloidea</taxon>
        <taxon>Chrysomelidae</taxon>
        <taxon>Galerucinae</taxon>
        <taxon>Diabroticina</taxon>
        <taxon>Diabroticites</taxon>
        <taxon>Diabrotica</taxon>
    </lineage>
</organism>
<evidence type="ECO:0000256" key="3">
    <source>
        <dbReference type="SAM" id="SignalP"/>
    </source>
</evidence>
<dbReference type="FunFam" id="2.10.25.10:FF:000674">
    <property type="entry name" value="Mucin-2"/>
    <property type="match status" value="1"/>
</dbReference>
<proteinExistence type="predicted"/>
<dbReference type="InterPro" id="IPR036084">
    <property type="entry name" value="Ser_inhib-like_sf"/>
</dbReference>
<sequence length="119" mass="13137">MKSYLTLTVILVAVFYVETQETTTTPPNTPLTPPPGSTLAPGGITWKNCTRPNEYYTCGSACQTTCATLGQTCPIVNIRCNDDCYCIEGYARDAENNCIPIKDCPKRRPCQSTCKRCNR</sequence>
<accession>A0A6P7G596</accession>
<evidence type="ECO:0000259" key="4">
    <source>
        <dbReference type="Pfam" id="PF01826"/>
    </source>
</evidence>
<reference evidence="5" key="1">
    <citation type="submission" date="2025-08" db="UniProtKB">
        <authorList>
            <consortium name="RefSeq"/>
        </authorList>
    </citation>
    <scope>IDENTIFICATION</scope>
    <source>
        <tissue evidence="5">Whole insect</tissue>
    </source>
</reference>
<gene>
    <name evidence="5" type="primary">LOC114337813</name>
</gene>
<dbReference type="GO" id="GO:0030414">
    <property type="term" value="F:peptidase inhibitor activity"/>
    <property type="evidence" value="ECO:0007669"/>
    <property type="project" value="UniProtKB-KW"/>
</dbReference>
<dbReference type="InterPro" id="IPR002919">
    <property type="entry name" value="TIL_dom"/>
</dbReference>
<dbReference type="FunCoup" id="A0A6P7G596">
    <property type="interactions" value="42"/>
</dbReference>
<feature type="domain" description="TIL" evidence="4">
    <location>
        <begin position="49"/>
        <end position="104"/>
    </location>
</feature>
<protein>
    <submittedName>
        <fullName evidence="5">Inducible metalloproteinase inhibitor protein-like</fullName>
    </submittedName>
</protein>
<keyword evidence="2" id="KW-1015">Disulfide bond</keyword>
<feature type="chain" id="PRO_5027560241" evidence="3">
    <location>
        <begin position="20"/>
        <end position="119"/>
    </location>
</feature>
<dbReference type="CDD" id="cd19941">
    <property type="entry name" value="TIL"/>
    <property type="match status" value="1"/>
</dbReference>
<keyword evidence="5" id="KW-0481">Metalloenzyme inhibitor</keyword>
<dbReference type="RefSeq" id="XP_028144151.1">
    <property type="nucleotide sequence ID" value="XM_028288350.1"/>
</dbReference>
<dbReference type="Pfam" id="PF01826">
    <property type="entry name" value="TIL"/>
    <property type="match status" value="1"/>
</dbReference>
<keyword evidence="3" id="KW-0732">Signal</keyword>
<dbReference type="SUPFAM" id="SSF57567">
    <property type="entry name" value="Serine protease inhibitors"/>
    <property type="match status" value="1"/>
</dbReference>
<dbReference type="AlphaFoldDB" id="A0A6P7G596"/>
<feature type="signal peptide" evidence="3">
    <location>
        <begin position="1"/>
        <end position="19"/>
    </location>
</feature>
<dbReference type="InParanoid" id="A0A6P7G596"/>
<name>A0A6P7G596_DIAVI</name>
<keyword evidence="1 5" id="KW-0646">Protease inhibitor</keyword>